<dbReference type="EMBL" id="JAVDNV010000021">
    <property type="protein sequence ID" value="MDQ2311860.1"/>
    <property type="molecule type" value="Genomic_DNA"/>
</dbReference>
<evidence type="ECO:0000259" key="6">
    <source>
        <dbReference type="Pfam" id="PF00108"/>
    </source>
</evidence>
<evidence type="ECO:0000256" key="3">
    <source>
        <dbReference type="ARBA" id="ARBA00023315"/>
    </source>
</evidence>
<evidence type="ECO:0000256" key="1">
    <source>
        <dbReference type="ARBA" id="ARBA00010982"/>
    </source>
</evidence>
<dbReference type="InterPro" id="IPR020616">
    <property type="entry name" value="Thiolase_N"/>
</dbReference>
<comment type="similarity">
    <text evidence="1 5">Belongs to the thiolase-like superfamily. Thiolase family.</text>
</comment>
<dbReference type="InterPro" id="IPR016039">
    <property type="entry name" value="Thiolase-like"/>
</dbReference>
<evidence type="ECO:0000256" key="2">
    <source>
        <dbReference type="ARBA" id="ARBA00022679"/>
    </source>
</evidence>
<dbReference type="Pfam" id="PF02803">
    <property type="entry name" value="Thiolase_C"/>
    <property type="match status" value="1"/>
</dbReference>
<dbReference type="PANTHER" id="PTHR18919:SF107">
    <property type="entry name" value="ACETYL-COA ACETYLTRANSFERASE, CYTOSOLIC"/>
    <property type="match status" value="1"/>
</dbReference>
<gene>
    <name evidence="8" type="ORF">QEG54_002434</name>
    <name evidence="9" type="ORF">RBJ30_22600</name>
</gene>
<feature type="domain" description="Thiolase N-terminal" evidence="6">
    <location>
        <begin position="4"/>
        <end position="260"/>
    </location>
</feature>
<dbReference type="InterPro" id="IPR020617">
    <property type="entry name" value="Thiolase_C"/>
</dbReference>
<dbReference type="InterPro" id="IPR020615">
    <property type="entry name" value="Thiolase_acyl_enz_int_AS"/>
</dbReference>
<evidence type="ECO:0000313" key="9">
    <source>
        <dbReference type="EMBL" id="MDQ2311860.1"/>
    </source>
</evidence>
<dbReference type="EMBL" id="ABLOKC030000011">
    <property type="protein sequence ID" value="EML1471699.1"/>
    <property type="molecule type" value="Genomic_DNA"/>
</dbReference>
<dbReference type="PANTHER" id="PTHR18919">
    <property type="entry name" value="ACETYL-COA C-ACYLTRANSFERASE"/>
    <property type="match status" value="1"/>
</dbReference>
<evidence type="ECO:0000256" key="4">
    <source>
        <dbReference type="PIRSR" id="PIRSR000429-1"/>
    </source>
</evidence>
<evidence type="ECO:0000259" key="7">
    <source>
        <dbReference type="Pfam" id="PF02803"/>
    </source>
</evidence>
<keyword evidence="3 5" id="KW-0012">Acyltransferase</keyword>
<dbReference type="InterPro" id="IPR002155">
    <property type="entry name" value="Thiolase"/>
</dbReference>
<dbReference type="InterPro" id="IPR020610">
    <property type="entry name" value="Thiolase_AS"/>
</dbReference>
<organism evidence="8">
    <name type="scientific">Pluralibacter gergoviae</name>
    <name type="common">Enterobacter gergoviae</name>
    <dbReference type="NCBI Taxonomy" id="61647"/>
    <lineage>
        <taxon>Bacteria</taxon>
        <taxon>Pseudomonadati</taxon>
        <taxon>Pseudomonadota</taxon>
        <taxon>Gammaproteobacteria</taxon>
        <taxon>Enterobacterales</taxon>
        <taxon>Enterobacteriaceae</taxon>
        <taxon>Pluralibacter</taxon>
    </lineage>
</organism>
<feature type="domain" description="Thiolase C-terminal" evidence="7">
    <location>
        <begin position="268"/>
        <end position="389"/>
    </location>
</feature>
<dbReference type="PROSITE" id="PS00737">
    <property type="entry name" value="THIOLASE_2"/>
    <property type="match status" value="1"/>
</dbReference>
<dbReference type="GO" id="GO:0003985">
    <property type="term" value="F:acetyl-CoA C-acetyltransferase activity"/>
    <property type="evidence" value="ECO:0007669"/>
    <property type="project" value="UniProtKB-EC"/>
</dbReference>
<dbReference type="EC" id="2.3.1.9" evidence="9"/>
<name>A0AAI9DL07_PLUGE</name>
<dbReference type="GO" id="GO:0044281">
    <property type="term" value="P:small molecule metabolic process"/>
    <property type="evidence" value="ECO:0007669"/>
    <property type="project" value="UniProtKB-ARBA"/>
</dbReference>
<dbReference type="PROSITE" id="PS00098">
    <property type="entry name" value="THIOLASE_1"/>
    <property type="match status" value="1"/>
</dbReference>
<feature type="active site" description="Proton acceptor" evidence="4">
    <location>
        <position position="346"/>
    </location>
</feature>
<protein>
    <submittedName>
        <fullName evidence="8">Acetyl-CoA C-acetyltransferase</fullName>
        <ecNumber evidence="9">2.3.1.9</ecNumber>
    </submittedName>
</protein>
<dbReference type="SUPFAM" id="SSF53901">
    <property type="entry name" value="Thiolase-like"/>
    <property type="match status" value="2"/>
</dbReference>
<proteinExistence type="inferred from homology"/>
<dbReference type="KEGG" id="pge:LG71_09045"/>
<dbReference type="Pfam" id="PF00108">
    <property type="entry name" value="Thiolase_N"/>
    <property type="match status" value="1"/>
</dbReference>
<sequence length="390" mass="40822">MKDVVIVGAVRTPIGCFQGALSSFTAVELGSVVVKALVERSGLDPLAVDEVILGQVLTAGAGQNPARQSAIRGGLPNTVSAITINDVCGSGLKALHLATQAIQCGEADVVIAGGQENMSRAPHVLTDSRTGAQLGNSQLIDSLVHDGLWDAFNDYHMGVTAENLAREYGISRELQDAWALSSQQKARRAIDSGRFRDEIVPVVSAQRGIKVDTDEQPRTDASAEELAGLIPSFDVSGSVTAGNASSINDGAAAVMMMSESKAQELGLPVLARIRAFASVGVDPALMGIAPVYATRRCLERVGWQLSEVDLIEANEAFAAQAISVGRELEWDESRVNVNGGAIALGHPIGASGCRILVSLVHEMIKRKARRGLATLCIGGGQGVALAVERE</sequence>
<dbReference type="CDD" id="cd00751">
    <property type="entry name" value="thiolase"/>
    <property type="match status" value="1"/>
</dbReference>
<feature type="active site" description="Acyl-thioester intermediate" evidence="4">
    <location>
        <position position="88"/>
    </location>
</feature>
<dbReference type="PIRSF" id="PIRSF000429">
    <property type="entry name" value="Ac-CoA_Ac_transf"/>
    <property type="match status" value="1"/>
</dbReference>
<dbReference type="InterPro" id="IPR020613">
    <property type="entry name" value="Thiolase_CS"/>
</dbReference>
<dbReference type="FunFam" id="3.40.47.10:FF:000010">
    <property type="entry name" value="Acetyl-CoA acetyltransferase (Thiolase)"/>
    <property type="match status" value="1"/>
</dbReference>
<dbReference type="Proteomes" id="UP001236270">
    <property type="component" value="Unassembled WGS sequence"/>
</dbReference>
<dbReference type="GeneID" id="61386601"/>
<dbReference type="RefSeq" id="WP_043082163.1">
    <property type="nucleotide sequence ID" value="NZ_CBCSIS010000014.1"/>
</dbReference>
<accession>A0AAI9DL07</accession>
<dbReference type="PROSITE" id="PS00099">
    <property type="entry name" value="THIOLASE_3"/>
    <property type="match status" value="1"/>
</dbReference>
<dbReference type="AlphaFoldDB" id="A0AAI9DL07"/>
<feature type="active site" description="Proton acceptor" evidence="4">
    <location>
        <position position="376"/>
    </location>
</feature>
<keyword evidence="2 5" id="KW-0808">Transferase</keyword>
<reference evidence="9" key="1">
    <citation type="submission" date="2023-08" db="EMBL/GenBank/DDBJ databases">
        <title>WGS of pathogenic bacterial species, Los Angeles County Public Health Laboratories.</title>
        <authorList>
            <person name="Garrigues J.M."/>
            <person name="Green N.M."/>
        </authorList>
    </citation>
    <scope>NUCLEOTIDE SEQUENCE</scope>
    <source>
        <strain evidence="9">LACPHL-BACT-2023-00068</strain>
    </source>
</reference>
<evidence type="ECO:0000256" key="5">
    <source>
        <dbReference type="RuleBase" id="RU003557"/>
    </source>
</evidence>
<evidence type="ECO:0000313" key="8">
    <source>
        <dbReference type="EMBL" id="EML1471699.1"/>
    </source>
</evidence>
<comment type="caution">
    <text evidence="8">The sequence shown here is derived from an EMBL/GenBank/DDBJ whole genome shotgun (WGS) entry which is preliminary data.</text>
</comment>
<dbReference type="NCBIfam" id="TIGR01930">
    <property type="entry name" value="AcCoA-C-Actrans"/>
    <property type="match status" value="1"/>
</dbReference>
<dbReference type="Gene3D" id="3.40.47.10">
    <property type="match status" value="2"/>
</dbReference>
<reference evidence="8" key="2">
    <citation type="submission" date="2024-02" db="EMBL/GenBank/DDBJ databases">
        <authorList>
            <consortium name="Clinical and Environmental Microbiology Branch: Whole genome sequencing antimicrobial resistance pathogens in the healthcare setting"/>
        </authorList>
    </citation>
    <scope>NUCLEOTIDE SEQUENCE</scope>
    <source>
        <strain evidence="8">2021DK-00143</strain>
    </source>
</reference>